<keyword evidence="8 9" id="KW-1015">Disulfide bond</keyword>
<evidence type="ECO:0000313" key="15">
    <source>
        <dbReference type="EMBL" id="CAG5866957.1"/>
    </source>
</evidence>
<dbReference type="GO" id="GO:0030246">
    <property type="term" value="F:carbohydrate binding"/>
    <property type="evidence" value="ECO:0007669"/>
    <property type="project" value="UniProtKB-KW"/>
</dbReference>
<dbReference type="SUPFAM" id="SSF56436">
    <property type="entry name" value="C-type lectin-like"/>
    <property type="match status" value="1"/>
</dbReference>
<feature type="transmembrane region" description="Helical" evidence="11">
    <location>
        <begin position="346"/>
        <end position="369"/>
    </location>
</feature>
<feature type="domain" description="EGF-like" evidence="13">
    <location>
        <begin position="297"/>
        <end position="332"/>
    </location>
</feature>
<dbReference type="GO" id="GO:0016020">
    <property type="term" value="C:membrane"/>
    <property type="evidence" value="ECO:0007669"/>
    <property type="project" value="UniProtKB-SubCell"/>
</dbReference>
<dbReference type="InterPro" id="IPR016186">
    <property type="entry name" value="C-type_lectin-like/link_sf"/>
</dbReference>
<keyword evidence="2" id="KW-0597">Phosphoprotein</keyword>
<evidence type="ECO:0000256" key="1">
    <source>
        <dbReference type="ARBA" id="ARBA00004479"/>
    </source>
</evidence>
<comment type="caution">
    <text evidence="15">The sequence shown here is derived from an EMBL/GenBank/DDBJ whole genome shotgun (WGS) entry which is preliminary data.</text>
</comment>
<dbReference type="SMART" id="SM00034">
    <property type="entry name" value="CLECT"/>
    <property type="match status" value="1"/>
</dbReference>
<feature type="domain" description="C-type lectin" evidence="14">
    <location>
        <begin position="22"/>
        <end position="155"/>
    </location>
</feature>
<keyword evidence="5" id="KW-0430">Lectin</keyword>
<dbReference type="Gene3D" id="2.10.25.10">
    <property type="entry name" value="Laminin"/>
    <property type="match status" value="1"/>
</dbReference>
<dbReference type="Gene3D" id="1.20.5.100">
    <property type="entry name" value="Cytochrome c1, transmembrane anchor, C-terminal"/>
    <property type="match status" value="1"/>
</dbReference>
<keyword evidence="7 11" id="KW-0472">Membrane</keyword>
<feature type="chain" id="PRO_5035827117" evidence="12">
    <location>
        <begin position="25"/>
        <end position="381"/>
    </location>
</feature>
<proteinExistence type="predicted"/>
<organism evidence="15 16">
    <name type="scientific">Menidia menidia</name>
    <name type="common">Atlantic silverside</name>
    <dbReference type="NCBI Taxonomy" id="238744"/>
    <lineage>
        <taxon>Eukaryota</taxon>
        <taxon>Metazoa</taxon>
        <taxon>Chordata</taxon>
        <taxon>Craniata</taxon>
        <taxon>Vertebrata</taxon>
        <taxon>Euteleostomi</taxon>
        <taxon>Actinopterygii</taxon>
        <taxon>Neopterygii</taxon>
        <taxon>Teleostei</taxon>
        <taxon>Neoteleostei</taxon>
        <taxon>Acanthomorphata</taxon>
        <taxon>Ovalentaria</taxon>
        <taxon>Atherinomorphae</taxon>
        <taxon>Atheriniformes</taxon>
        <taxon>Atherinopsidae</taxon>
        <taxon>Menidiinae</taxon>
        <taxon>Menidia</taxon>
    </lineage>
</organism>
<dbReference type="InterPro" id="IPR051505">
    <property type="entry name" value="C-type_lectin_domain"/>
</dbReference>
<keyword evidence="16" id="KW-1185">Reference proteome</keyword>
<dbReference type="SMART" id="SM00179">
    <property type="entry name" value="EGF_CA"/>
    <property type="match status" value="1"/>
</dbReference>
<keyword evidence="9" id="KW-0245">EGF-like domain</keyword>
<dbReference type="InterPro" id="IPR000152">
    <property type="entry name" value="EGF-type_Asp/Asn_hydroxyl_site"/>
</dbReference>
<keyword evidence="4 12" id="KW-0732">Signal</keyword>
<evidence type="ECO:0000256" key="11">
    <source>
        <dbReference type="SAM" id="Phobius"/>
    </source>
</evidence>
<feature type="signal peptide" evidence="12">
    <location>
        <begin position="1"/>
        <end position="24"/>
    </location>
</feature>
<comment type="subcellular location">
    <subcellularLocation>
        <location evidence="1">Membrane</location>
        <topology evidence="1">Single-pass type I membrane protein</topology>
    </subcellularLocation>
</comment>
<sequence length="381" mass="42096">MESRLCCWWTSLWIANLWLGYVTAHQYTLSQKRTTFNEAMNECSPGTLATVITKHEVQQILELINNSVSPQEEFIAWIGLRRDKKDCVVSSEPLRGYKWIANSSQETQVSMWLDEPKLTCTELRCAAIKWRLVQSEVELGLVPAGCKNTHRFICKLSGAVTERSRNGEQTTRATAATEPELKRTTPGTKIAMSSPYPVTPRPKILTPEPEGQPGAGSGTALDLCQHPGISGNRALSLDPRNVSKIRVECWSSIQLDLFCAGRPGEWRMLDGSPANLSSICLECDPGLEKNASGYCVDVDECRGSNPCRYTCLNTEGSYRCLCAEHHGNETCHDAVTKQGAFPLTTILIPAVVGAVVLLVLIIVLVICCLRRKSKKRAKLES</sequence>
<evidence type="ECO:0000256" key="9">
    <source>
        <dbReference type="PROSITE-ProRule" id="PRU00076"/>
    </source>
</evidence>
<evidence type="ECO:0000256" key="10">
    <source>
        <dbReference type="SAM" id="MobiDB-lite"/>
    </source>
</evidence>
<evidence type="ECO:0000256" key="5">
    <source>
        <dbReference type="ARBA" id="ARBA00022734"/>
    </source>
</evidence>
<evidence type="ECO:0000256" key="3">
    <source>
        <dbReference type="ARBA" id="ARBA00022692"/>
    </source>
</evidence>
<gene>
    <name evidence="15" type="ORF">MMEN_LOCUS3654</name>
</gene>
<name>A0A8S4AFG7_9TELE</name>
<feature type="region of interest" description="Disordered" evidence="10">
    <location>
        <begin position="164"/>
        <end position="217"/>
    </location>
</feature>
<dbReference type="InterPro" id="IPR016187">
    <property type="entry name" value="CTDL_fold"/>
</dbReference>
<dbReference type="CDD" id="cd00054">
    <property type="entry name" value="EGF_CA"/>
    <property type="match status" value="1"/>
</dbReference>
<dbReference type="PROSITE" id="PS50026">
    <property type="entry name" value="EGF_3"/>
    <property type="match status" value="1"/>
</dbReference>
<evidence type="ECO:0000259" key="13">
    <source>
        <dbReference type="PROSITE" id="PS50026"/>
    </source>
</evidence>
<dbReference type="Proteomes" id="UP000677803">
    <property type="component" value="Unassembled WGS sequence"/>
</dbReference>
<dbReference type="EMBL" id="CAJRST010002224">
    <property type="protein sequence ID" value="CAG5866957.1"/>
    <property type="molecule type" value="Genomic_DNA"/>
</dbReference>
<evidence type="ECO:0000256" key="12">
    <source>
        <dbReference type="SAM" id="SignalP"/>
    </source>
</evidence>
<protein>
    <submittedName>
        <fullName evidence="15">(Atlantic silverside) hypothetical protein</fullName>
    </submittedName>
</protein>
<evidence type="ECO:0000313" key="16">
    <source>
        <dbReference type="Proteomes" id="UP000677803"/>
    </source>
</evidence>
<accession>A0A8S4AFG7</accession>
<dbReference type="InterPro" id="IPR001304">
    <property type="entry name" value="C-type_lectin-like"/>
</dbReference>
<evidence type="ECO:0000259" key="14">
    <source>
        <dbReference type="PROSITE" id="PS50041"/>
    </source>
</evidence>
<comment type="caution">
    <text evidence="9">Lacks conserved residue(s) required for the propagation of feature annotation.</text>
</comment>
<feature type="disulfide bond" evidence="9">
    <location>
        <begin position="322"/>
        <end position="331"/>
    </location>
</feature>
<dbReference type="InterPro" id="IPR000742">
    <property type="entry name" value="EGF"/>
</dbReference>
<dbReference type="Gene3D" id="3.10.100.10">
    <property type="entry name" value="Mannose-Binding Protein A, subunit A"/>
    <property type="match status" value="1"/>
</dbReference>
<dbReference type="OrthoDB" id="9890094at2759"/>
<dbReference type="GO" id="GO:0005509">
    <property type="term" value="F:calcium ion binding"/>
    <property type="evidence" value="ECO:0007669"/>
    <property type="project" value="InterPro"/>
</dbReference>
<evidence type="ECO:0000256" key="4">
    <source>
        <dbReference type="ARBA" id="ARBA00022729"/>
    </source>
</evidence>
<dbReference type="PROSITE" id="PS00010">
    <property type="entry name" value="ASX_HYDROXYL"/>
    <property type="match status" value="1"/>
</dbReference>
<evidence type="ECO:0000256" key="8">
    <source>
        <dbReference type="ARBA" id="ARBA00023157"/>
    </source>
</evidence>
<keyword evidence="3 11" id="KW-0812">Transmembrane</keyword>
<feature type="disulfide bond" evidence="9">
    <location>
        <begin position="301"/>
        <end position="311"/>
    </location>
</feature>
<reference evidence="15" key="1">
    <citation type="submission" date="2021-05" db="EMBL/GenBank/DDBJ databases">
        <authorList>
            <person name="Tigano A."/>
        </authorList>
    </citation>
    <scope>NUCLEOTIDE SEQUENCE</scope>
</reference>
<dbReference type="InterPro" id="IPR018097">
    <property type="entry name" value="EGF_Ca-bd_CS"/>
</dbReference>
<dbReference type="InterPro" id="IPR001881">
    <property type="entry name" value="EGF-like_Ca-bd_dom"/>
</dbReference>
<dbReference type="PROSITE" id="PS01187">
    <property type="entry name" value="EGF_CA"/>
    <property type="match status" value="1"/>
</dbReference>
<dbReference type="PANTHER" id="PTHR14789">
    <property type="entry name" value="CHONDROLECTIN VARIANT CHODLFDELTAE"/>
    <property type="match status" value="1"/>
</dbReference>
<dbReference type="AlphaFoldDB" id="A0A8S4AFG7"/>
<evidence type="ECO:0000256" key="7">
    <source>
        <dbReference type="ARBA" id="ARBA00023136"/>
    </source>
</evidence>
<evidence type="ECO:0000256" key="6">
    <source>
        <dbReference type="ARBA" id="ARBA00022989"/>
    </source>
</evidence>
<keyword evidence="6 11" id="KW-1133">Transmembrane helix</keyword>
<dbReference type="PANTHER" id="PTHR14789:SF8">
    <property type="entry name" value="C-TYPE LECTIN DOMAIN FAMILY 14 MEMBER A PRECURSOR-RELATED"/>
    <property type="match status" value="1"/>
</dbReference>
<evidence type="ECO:0000256" key="2">
    <source>
        <dbReference type="ARBA" id="ARBA00022553"/>
    </source>
</evidence>
<dbReference type="PROSITE" id="PS50041">
    <property type="entry name" value="C_TYPE_LECTIN_2"/>
    <property type="match status" value="1"/>
</dbReference>